<comment type="caution">
    <text evidence="2">The sequence shown here is derived from an EMBL/GenBank/DDBJ whole genome shotgun (WGS) entry which is preliminary data.</text>
</comment>
<sequence length="349" mass="40462">KQGIHNINIHNGIFQGESGGRFRYHFRVSSFVTIPDDSLIEIVTKMKRIKGYILSAAGLDIFVALDEYIGEDVIEAKLQSAPYYLLELLKKKLEEVKDNKFKINYDISMKLFDKIESKTGRSYDFELYNIGEIPNERQKEAVAASLGNEITFIWGPPGTGKTKTLARIAEALIKKNKRVLILSHTNVAVDKALYFFSRVVNNTEEFQEGKFIRFGTSQLPELDQITQVNINEIRKSKAEPYLNELEKLSTQKKDFDLQLNKCESILQDYYKMENLIDELASIDKTKKELMSRKNYYSKKIEDNENKTINLENDIERYNSYGKLMRFFTGLNYEKLTKNNLFTKGETENL</sequence>
<dbReference type="EMBL" id="BARS01009188">
    <property type="protein sequence ID" value="GAF71124.1"/>
    <property type="molecule type" value="Genomic_DNA"/>
</dbReference>
<feature type="domain" description="DNA2/NAM7 helicase helicase" evidence="1">
    <location>
        <begin position="135"/>
        <end position="307"/>
    </location>
</feature>
<dbReference type="InterPro" id="IPR027417">
    <property type="entry name" value="P-loop_NTPase"/>
</dbReference>
<dbReference type="Pfam" id="PF13086">
    <property type="entry name" value="AAA_11"/>
    <property type="match status" value="1"/>
</dbReference>
<dbReference type="InterPro" id="IPR041677">
    <property type="entry name" value="DNA2/NAM7_AAA_11"/>
</dbReference>
<dbReference type="InterPro" id="IPR045055">
    <property type="entry name" value="DNA2/NAM7-like"/>
</dbReference>
<reference evidence="2" key="1">
    <citation type="journal article" date="2014" name="Front. Microbiol.">
        <title>High frequency of phylogenetically diverse reductive dehalogenase-homologous genes in deep subseafloor sedimentary metagenomes.</title>
        <authorList>
            <person name="Kawai M."/>
            <person name="Futagami T."/>
            <person name="Toyoda A."/>
            <person name="Takaki Y."/>
            <person name="Nishi S."/>
            <person name="Hori S."/>
            <person name="Arai W."/>
            <person name="Tsubouchi T."/>
            <person name="Morono Y."/>
            <person name="Uchiyama I."/>
            <person name="Ito T."/>
            <person name="Fujiyama A."/>
            <person name="Inagaki F."/>
            <person name="Takami H."/>
        </authorList>
    </citation>
    <scope>NUCLEOTIDE SEQUENCE</scope>
    <source>
        <strain evidence="2">Expedition CK06-06</strain>
    </source>
</reference>
<evidence type="ECO:0000313" key="2">
    <source>
        <dbReference type="EMBL" id="GAF71124.1"/>
    </source>
</evidence>
<dbReference type="PANTHER" id="PTHR10887">
    <property type="entry name" value="DNA2/NAM7 HELICASE FAMILY"/>
    <property type="match status" value="1"/>
</dbReference>
<dbReference type="SUPFAM" id="SSF52540">
    <property type="entry name" value="P-loop containing nucleoside triphosphate hydrolases"/>
    <property type="match status" value="1"/>
</dbReference>
<proteinExistence type="predicted"/>
<protein>
    <recommendedName>
        <fullName evidence="1">DNA2/NAM7 helicase helicase domain-containing protein</fullName>
    </recommendedName>
</protein>
<dbReference type="AlphaFoldDB" id="X0RQI8"/>
<dbReference type="Gene3D" id="3.40.50.300">
    <property type="entry name" value="P-loop containing nucleotide triphosphate hydrolases"/>
    <property type="match status" value="1"/>
</dbReference>
<dbReference type="PANTHER" id="PTHR10887:SF495">
    <property type="entry name" value="HELICASE SENATAXIN ISOFORM X1-RELATED"/>
    <property type="match status" value="1"/>
</dbReference>
<name>X0RQI8_9ZZZZ</name>
<gene>
    <name evidence="2" type="ORF">S01H1_17336</name>
</gene>
<accession>X0RQI8</accession>
<feature type="non-terminal residue" evidence="2">
    <location>
        <position position="349"/>
    </location>
</feature>
<dbReference type="GO" id="GO:0004386">
    <property type="term" value="F:helicase activity"/>
    <property type="evidence" value="ECO:0007669"/>
    <property type="project" value="InterPro"/>
</dbReference>
<organism evidence="2">
    <name type="scientific">marine sediment metagenome</name>
    <dbReference type="NCBI Taxonomy" id="412755"/>
    <lineage>
        <taxon>unclassified sequences</taxon>
        <taxon>metagenomes</taxon>
        <taxon>ecological metagenomes</taxon>
    </lineage>
</organism>
<feature type="non-terminal residue" evidence="2">
    <location>
        <position position="1"/>
    </location>
</feature>
<evidence type="ECO:0000259" key="1">
    <source>
        <dbReference type="Pfam" id="PF13086"/>
    </source>
</evidence>